<reference evidence="6 7" key="1">
    <citation type="journal article" date="2013" name="Biodegradation">
        <title>Quantitative proteomic analysis of ibuprofen-degrading Patulibacter sp. strain I11.</title>
        <authorList>
            <person name="Almeida B."/>
            <person name="Kjeldal H."/>
            <person name="Lolas I."/>
            <person name="Knudsen A.D."/>
            <person name="Carvalho G."/>
            <person name="Nielsen K.L."/>
            <person name="Barreto Crespo M.T."/>
            <person name="Stensballe A."/>
            <person name="Nielsen J.L."/>
        </authorList>
    </citation>
    <scope>NUCLEOTIDE SEQUENCE [LARGE SCALE GENOMIC DNA]</scope>
    <source>
        <strain evidence="6 7">I11</strain>
    </source>
</reference>
<evidence type="ECO:0000256" key="1">
    <source>
        <dbReference type="ARBA" id="ARBA00004776"/>
    </source>
</evidence>
<keyword evidence="7" id="KW-1185">Reference proteome</keyword>
<dbReference type="EMBL" id="AGUD01000042">
    <property type="protein sequence ID" value="EHN12189.1"/>
    <property type="molecule type" value="Genomic_DNA"/>
</dbReference>
<evidence type="ECO:0000259" key="5">
    <source>
        <dbReference type="Pfam" id="PF00535"/>
    </source>
</evidence>
<evidence type="ECO:0000313" key="6">
    <source>
        <dbReference type="EMBL" id="EHN12189.1"/>
    </source>
</evidence>
<dbReference type="SUPFAM" id="SSF53448">
    <property type="entry name" value="Nucleotide-diphospho-sugar transferases"/>
    <property type="match status" value="1"/>
</dbReference>
<comment type="similarity">
    <text evidence="2">Belongs to the glycosyltransferase 2 family.</text>
</comment>
<protein>
    <submittedName>
        <fullName evidence="6">Glycosyl transferase family 2</fullName>
    </submittedName>
</protein>
<keyword evidence="4 6" id="KW-0808">Transferase</keyword>
<dbReference type="Gene3D" id="3.90.550.10">
    <property type="entry name" value="Spore Coat Polysaccharide Biosynthesis Protein SpsA, Chain A"/>
    <property type="match status" value="1"/>
</dbReference>
<sequence length="346" mass="37438">MHELRSLDRPCLSPTGAIVTAIVIDYHAAPATRAAVASLRTFLRDLGDRAEIVVVDNGAAEGALPAVDTDLRAAPAVRWLPQDRNRGFAGGAAAGIDASSSEWILLLNNDAEFSQGSITDLLDAARGERIGAVCPVMVFKADPERINSAGIVVDENGVARDALLGQPVADLPRTPFGVWGCSGGAAMYSRAMLDAIGGFDREYFMYYEDVDVAWRAQVRGWKSLCCPSVRVLHEHSATSRHASAFKLYWSGRNRVRLLAQNLPAAQLRRRFASIVGYELLYVAYYGARYRTAAPLRGRIAGLRAWRAVRVDRPPAISLPPAAGIRAALRRNRAVRALGSSGDQRTG</sequence>
<name>H0E2B8_9ACTN</name>
<comment type="pathway">
    <text evidence="1">Cell wall biogenesis; cell wall polysaccharide biosynthesis.</text>
</comment>
<dbReference type="Proteomes" id="UP000005143">
    <property type="component" value="Unassembled WGS sequence"/>
</dbReference>
<accession>H0E2B8</accession>
<evidence type="ECO:0000313" key="7">
    <source>
        <dbReference type="Proteomes" id="UP000005143"/>
    </source>
</evidence>
<feature type="domain" description="Glycosyltransferase 2-like" evidence="5">
    <location>
        <begin position="22"/>
        <end position="196"/>
    </location>
</feature>
<organism evidence="6 7">
    <name type="scientific">Patulibacter medicamentivorans</name>
    <dbReference type="NCBI Taxonomy" id="1097667"/>
    <lineage>
        <taxon>Bacteria</taxon>
        <taxon>Bacillati</taxon>
        <taxon>Actinomycetota</taxon>
        <taxon>Thermoleophilia</taxon>
        <taxon>Solirubrobacterales</taxon>
        <taxon>Patulibacteraceae</taxon>
        <taxon>Patulibacter</taxon>
    </lineage>
</organism>
<dbReference type="PANTHER" id="PTHR43179">
    <property type="entry name" value="RHAMNOSYLTRANSFERASE WBBL"/>
    <property type="match status" value="1"/>
</dbReference>
<dbReference type="AlphaFoldDB" id="H0E2B8"/>
<dbReference type="GO" id="GO:0016757">
    <property type="term" value="F:glycosyltransferase activity"/>
    <property type="evidence" value="ECO:0007669"/>
    <property type="project" value="UniProtKB-KW"/>
</dbReference>
<proteinExistence type="inferred from homology"/>
<dbReference type="InterPro" id="IPR001173">
    <property type="entry name" value="Glyco_trans_2-like"/>
</dbReference>
<evidence type="ECO:0000256" key="2">
    <source>
        <dbReference type="ARBA" id="ARBA00006739"/>
    </source>
</evidence>
<evidence type="ECO:0000256" key="3">
    <source>
        <dbReference type="ARBA" id="ARBA00022676"/>
    </source>
</evidence>
<keyword evidence="3" id="KW-0328">Glycosyltransferase</keyword>
<comment type="caution">
    <text evidence="6">The sequence shown here is derived from an EMBL/GenBank/DDBJ whole genome shotgun (WGS) entry which is preliminary data.</text>
</comment>
<dbReference type="PANTHER" id="PTHR43179:SF12">
    <property type="entry name" value="GALACTOFURANOSYLTRANSFERASE GLFT2"/>
    <property type="match status" value="1"/>
</dbReference>
<evidence type="ECO:0000256" key="4">
    <source>
        <dbReference type="ARBA" id="ARBA00022679"/>
    </source>
</evidence>
<dbReference type="InterPro" id="IPR029044">
    <property type="entry name" value="Nucleotide-diphossugar_trans"/>
</dbReference>
<dbReference type="Pfam" id="PF00535">
    <property type="entry name" value="Glycos_transf_2"/>
    <property type="match status" value="1"/>
</dbReference>
<gene>
    <name evidence="6" type="ORF">PAI11_09310</name>
</gene>